<dbReference type="EMBL" id="SMJU01000013">
    <property type="protein sequence ID" value="TDB61819.1"/>
    <property type="molecule type" value="Genomic_DNA"/>
</dbReference>
<dbReference type="Gene3D" id="3.60.110.10">
    <property type="entry name" value="Carbon-nitrogen hydrolase"/>
    <property type="match status" value="1"/>
</dbReference>
<sequence length="520" mass="59925">MKIINRELTEEDYTDLKAAMIEAYQGIGGQFWRKDKIDILLEKFPEGQICVEVDGKVVAVALSIIISYEKFGDEHTYAEITGNYTFKTHNPKGDVLYGIEVFVHPENRDMRLGRRLYDARKELCERLNLRSIVAGGRIPNYSHYSHELTPKEYIDKVKRRELYDSTLTFQLANDFHVRKVLNNYLPGDTESKEYATLLEWNNIYFQPGKKRTNPSDSIIRIGVVQWQMRLFKDVNAFFDQVEFFVDAVSSYKADFILFPEFFNMPLLAQFNDMPEPQAIRKLADYTAVVRKKMQEFAISYNVNIVGGSMPLVEDESLYNAAYLYRRDGSSEEFRKIHITPNEVKHYGMVGGNDVRVFDTDCGKIGIVICYDVEFPELSRLLGKQGMEILFVPFLTDTQNGYMRVRNCAMARAIENECYVAISGCVGNLPRVENMDIHYAQSAVFTPSDFQFPTNAIKSEATPNTEMMLIADVDLLQLKELHEHGSVQIMKDRRTDLYDVSLKKRSRATPKVEIKTELTNK</sequence>
<dbReference type="PANTHER" id="PTHR23088:SF50">
    <property type="entry name" value="HYDROLASE YHCX"/>
    <property type="match status" value="1"/>
</dbReference>
<proteinExistence type="inferred from homology"/>
<gene>
    <name evidence="4" type="ORF">EZE20_18920</name>
</gene>
<dbReference type="CDD" id="cd04301">
    <property type="entry name" value="NAT_SF"/>
    <property type="match status" value="1"/>
</dbReference>
<feature type="domain" description="CN hydrolase" evidence="2">
    <location>
        <begin position="219"/>
        <end position="474"/>
    </location>
</feature>
<dbReference type="Gene3D" id="3.40.630.30">
    <property type="match status" value="1"/>
</dbReference>
<feature type="domain" description="N-acetyltransferase" evidence="3">
    <location>
        <begin position="3"/>
        <end position="199"/>
    </location>
</feature>
<keyword evidence="4" id="KW-0808">Transferase</keyword>
<name>A0A4R4K6I1_9BACT</name>
<dbReference type="PROSITE" id="PS51186">
    <property type="entry name" value="GNAT"/>
    <property type="match status" value="1"/>
</dbReference>
<protein>
    <submittedName>
        <fullName evidence="4">GNAT family N-acetyltransferase</fullName>
    </submittedName>
</protein>
<dbReference type="InterPro" id="IPR000182">
    <property type="entry name" value="GNAT_dom"/>
</dbReference>
<organism evidence="4 5">
    <name type="scientific">Arundinibacter roseus</name>
    <dbReference type="NCBI Taxonomy" id="2070510"/>
    <lineage>
        <taxon>Bacteria</taxon>
        <taxon>Pseudomonadati</taxon>
        <taxon>Bacteroidota</taxon>
        <taxon>Cytophagia</taxon>
        <taxon>Cytophagales</taxon>
        <taxon>Spirosomataceae</taxon>
        <taxon>Arundinibacter</taxon>
    </lineage>
</organism>
<dbReference type="PROSITE" id="PS01227">
    <property type="entry name" value="UPF0012"/>
    <property type="match status" value="1"/>
</dbReference>
<comment type="caution">
    <text evidence="4">The sequence shown here is derived from an EMBL/GenBank/DDBJ whole genome shotgun (WGS) entry which is preliminary data.</text>
</comment>
<evidence type="ECO:0000256" key="1">
    <source>
        <dbReference type="ARBA" id="ARBA00010613"/>
    </source>
</evidence>
<dbReference type="PROSITE" id="PS50263">
    <property type="entry name" value="CN_HYDROLASE"/>
    <property type="match status" value="1"/>
</dbReference>
<comment type="similarity">
    <text evidence="1">Belongs to the carbon-nitrogen hydrolase superfamily. NIT1/NIT2 family.</text>
</comment>
<keyword evidence="5" id="KW-1185">Reference proteome</keyword>
<dbReference type="InterPro" id="IPR003010">
    <property type="entry name" value="C-N_Hydrolase"/>
</dbReference>
<evidence type="ECO:0000259" key="2">
    <source>
        <dbReference type="PROSITE" id="PS50263"/>
    </source>
</evidence>
<dbReference type="GO" id="GO:0016747">
    <property type="term" value="F:acyltransferase activity, transferring groups other than amino-acyl groups"/>
    <property type="evidence" value="ECO:0007669"/>
    <property type="project" value="InterPro"/>
</dbReference>
<dbReference type="RefSeq" id="WP_132120611.1">
    <property type="nucleotide sequence ID" value="NZ_SMJU01000013.1"/>
</dbReference>
<dbReference type="PANTHER" id="PTHR23088">
    <property type="entry name" value="NITRILASE-RELATED"/>
    <property type="match status" value="1"/>
</dbReference>
<evidence type="ECO:0000313" key="5">
    <source>
        <dbReference type="Proteomes" id="UP000295706"/>
    </source>
</evidence>
<dbReference type="InterPro" id="IPR001110">
    <property type="entry name" value="UPF0012_CS"/>
</dbReference>
<dbReference type="InterPro" id="IPR036526">
    <property type="entry name" value="C-N_Hydrolase_sf"/>
</dbReference>
<dbReference type="InterPro" id="IPR016181">
    <property type="entry name" value="Acyl_CoA_acyltransferase"/>
</dbReference>
<dbReference type="SUPFAM" id="SSF55729">
    <property type="entry name" value="Acyl-CoA N-acyltransferases (Nat)"/>
    <property type="match status" value="1"/>
</dbReference>
<evidence type="ECO:0000313" key="4">
    <source>
        <dbReference type="EMBL" id="TDB61819.1"/>
    </source>
</evidence>
<dbReference type="Pfam" id="PF00795">
    <property type="entry name" value="CN_hydrolase"/>
    <property type="match status" value="1"/>
</dbReference>
<dbReference type="Pfam" id="PF00583">
    <property type="entry name" value="Acetyltransf_1"/>
    <property type="match status" value="1"/>
</dbReference>
<dbReference type="OrthoDB" id="9811121at2"/>
<dbReference type="CDD" id="cd07574">
    <property type="entry name" value="nitrilase_Rim1_like"/>
    <property type="match status" value="1"/>
</dbReference>
<dbReference type="Proteomes" id="UP000295706">
    <property type="component" value="Unassembled WGS sequence"/>
</dbReference>
<accession>A0A4R4K6I1</accession>
<evidence type="ECO:0000259" key="3">
    <source>
        <dbReference type="PROSITE" id="PS51186"/>
    </source>
</evidence>
<dbReference type="SUPFAM" id="SSF56317">
    <property type="entry name" value="Carbon-nitrogen hydrolase"/>
    <property type="match status" value="1"/>
</dbReference>
<reference evidence="4 5" key="1">
    <citation type="submission" date="2019-02" db="EMBL/GenBank/DDBJ databases">
        <title>Arundinibacter roseus gen. nov., sp. nov., a new member of the family Cytophagaceae.</title>
        <authorList>
            <person name="Szuroczki S."/>
            <person name="Khayer B."/>
            <person name="Sproer C."/>
            <person name="Toumi M."/>
            <person name="Szabo A."/>
            <person name="Felfoldi T."/>
            <person name="Schumann P."/>
            <person name="Toth E."/>
        </authorList>
    </citation>
    <scope>NUCLEOTIDE SEQUENCE [LARGE SCALE GENOMIC DNA]</scope>
    <source>
        <strain evidence="4 5">DMA-k-7a</strain>
    </source>
</reference>
<dbReference type="AlphaFoldDB" id="A0A4R4K6I1"/>